<dbReference type="PANTHER" id="PTHR38846:SF1">
    <property type="entry name" value="C3H1-TYPE DOMAIN-CONTAINING PROTEIN"/>
    <property type="match status" value="1"/>
</dbReference>
<dbReference type="EMBL" id="ML210256">
    <property type="protein sequence ID" value="TFK21863.1"/>
    <property type="molecule type" value="Genomic_DNA"/>
</dbReference>
<dbReference type="Proteomes" id="UP000307440">
    <property type="component" value="Unassembled WGS sequence"/>
</dbReference>
<evidence type="ECO:0000313" key="2">
    <source>
        <dbReference type="EMBL" id="TFK21863.1"/>
    </source>
</evidence>
<evidence type="ECO:0000313" key="3">
    <source>
        <dbReference type="Proteomes" id="UP000307440"/>
    </source>
</evidence>
<dbReference type="PANTHER" id="PTHR38846">
    <property type="entry name" value="C3H1-TYPE DOMAIN-CONTAINING PROTEIN"/>
    <property type="match status" value="1"/>
</dbReference>
<dbReference type="OrthoDB" id="6105938at2759"/>
<gene>
    <name evidence="2" type="ORF">FA15DRAFT_645014</name>
</gene>
<dbReference type="STRING" id="230819.A0A5C3KPS8"/>
<dbReference type="AlphaFoldDB" id="A0A5C3KPS8"/>
<sequence length="189" mass="21788">MSTLALADFFGQYPSFFYNKDQPANIEFGRLCQHMQWCDSDNEPQSEKSTAVRKFQDALVRQFNEVYGTDEHSLEAWQELCRRVGIYPIPETIAEARSKVKETHVNIVDLTESPGGETVTSFDSELELSKYTRRNKRYFPGANAHAGGLLKVLLRRINKPRREMNPAVKSAKRRARRLRQKEAKSKSCE</sequence>
<evidence type="ECO:0000256" key="1">
    <source>
        <dbReference type="SAM" id="MobiDB-lite"/>
    </source>
</evidence>
<organism evidence="2 3">
    <name type="scientific">Coprinopsis marcescibilis</name>
    <name type="common">Agaric fungus</name>
    <name type="synonym">Psathyrella marcescibilis</name>
    <dbReference type="NCBI Taxonomy" id="230819"/>
    <lineage>
        <taxon>Eukaryota</taxon>
        <taxon>Fungi</taxon>
        <taxon>Dikarya</taxon>
        <taxon>Basidiomycota</taxon>
        <taxon>Agaricomycotina</taxon>
        <taxon>Agaricomycetes</taxon>
        <taxon>Agaricomycetidae</taxon>
        <taxon>Agaricales</taxon>
        <taxon>Agaricineae</taxon>
        <taxon>Psathyrellaceae</taxon>
        <taxon>Coprinopsis</taxon>
    </lineage>
</organism>
<feature type="compositionally biased region" description="Basic residues" evidence="1">
    <location>
        <begin position="170"/>
        <end position="179"/>
    </location>
</feature>
<name>A0A5C3KPS8_COPMA</name>
<keyword evidence="3" id="KW-1185">Reference proteome</keyword>
<accession>A0A5C3KPS8</accession>
<reference evidence="2 3" key="1">
    <citation type="journal article" date="2019" name="Nat. Ecol. Evol.">
        <title>Megaphylogeny resolves global patterns of mushroom evolution.</title>
        <authorList>
            <person name="Varga T."/>
            <person name="Krizsan K."/>
            <person name="Foldi C."/>
            <person name="Dima B."/>
            <person name="Sanchez-Garcia M."/>
            <person name="Sanchez-Ramirez S."/>
            <person name="Szollosi G.J."/>
            <person name="Szarkandi J.G."/>
            <person name="Papp V."/>
            <person name="Albert L."/>
            <person name="Andreopoulos W."/>
            <person name="Angelini C."/>
            <person name="Antonin V."/>
            <person name="Barry K.W."/>
            <person name="Bougher N.L."/>
            <person name="Buchanan P."/>
            <person name="Buyck B."/>
            <person name="Bense V."/>
            <person name="Catcheside P."/>
            <person name="Chovatia M."/>
            <person name="Cooper J."/>
            <person name="Damon W."/>
            <person name="Desjardin D."/>
            <person name="Finy P."/>
            <person name="Geml J."/>
            <person name="Haridas S."/>
            <person name="Hughes K."/>
            <person name="Justo A."/>
            <person name="Karasinski D."/>
            <person name="Kautmanova I."/>
            <person name="Kiss B."/>
            <person name="Kocsube S."/>
            <person name="Kotiranta H."/>
            <person name="LaButti K.M."/>
            <person name="Lechner B.E."/>
            <person name="Liimatainen K."/>
            <person name="Lipzen A."/>
            <person name="Lukacs Z."/>
            <person name="Mihaltcheva S."/>
            <person name="Morgado L.N."/>
            <person name="Niskanen T."/>
            <person name="Noordeloos M.E."/>
            <person name="Ohm R.A."/>
            <person name="Ortiz-Santana B."/>
            <person name="Ovrebo C."/>
            <person name="Racz N."/>
            <person name="Riley R."/>
            <person name="Savchenko A."/>
            <person name="Shiryaev A."/>
            <person name="Soop K."/>
            <person name="Spirin V."/>
            <person name="Szebenyi C."/>
            <person name="Tomsovsky M."/>
            <person name="Tulloss R.E."/>
            <person name="Uehling J."/>
            <person name="Grigoriev I.V."/>
            <person name="Vagvolgyi C."/>
            <person name="Papp T."/>
            <person name="Martin F.M."/>
            <person name="Miettinen O."/>
            <person name="Hibbett D.S."/>
            <person name="Nagy L.G."/>
        </authorList>
    </citation>
    <scope>NUCLEOTIDE SEQUENCE [LARGE SCALE GENOMIC DNA]</scope>
    <source>
        <strain evidence="2 3">CBS 121175</strain>
    </source>
</reference>
<feature type="compositionally biased region" description="Basic and acidic residues" evidence="1">
    <location>
        <begin position="180"/>
        <end position="189"/>
    </location>
</feature>
<feature type="region of interest" description="Disordered" evidence="1">
    <location>
        <begin position="161"/>
        <end position="189"/>
    </location>
</feature>
<protein>
    <submittedName>
        <fullName evidence="2">Uncharacterized protein</fullName>
    </submittedName>
</protein>
<proteinExistence type="predicted"/>